<accession>A0ABM8KJM7</accession>
<organism evidence="2 3">
    <name type="scientific">Flavobacterium collinsii</name>
    <dbReference type="NCBI Taxonomy" id="1114861"/>
    <lineage>
        <taxon>Bacteria</taxon>
        <taxon>Pseudomonadati</taxon>
        <taxon>Bacteroidota</taxon>
        <taxon>Flavobacteriia</taxon>
        <taxon>Flavobacteriales</taxon>
        <taxon>Flavobacteriaceae</taxon>
        <taxon>Flavobacterium</taxon>
    </lineage>
</organism>
<keyword evidence="3" id="KW-1185">Reference proteome</keyword>
<dbReference type="RefSeq" id="WP_262888454.1">
    <property type="nucleotide sequence ID" value="NZ_CADCST010000086.1"/>
</dbReference>
<comment type="caution">
    <text evidence="2">The sequence shown here is derived from an EMBL/GenBank/DDBJ whole genome shotgun (WGS) entry which is preliminary data.</text>
</comment>
<evidence type="ECO:0000256" key="1">
    <source>
        <dbReference type="SAM" id="MobiDB-lite"/>
    </source>
</evidence>
<evidence type="ECO:0008006" key="4">
    <source>
        <dbReference type="Google" id="ProtNLM"/>
    </source>
</evidence>
<feature type="compositionally biased region" description="Polar residues" evidence="1">
    <location>
        <begin position="16"/>
        <end position="26"/>
    </location>
</feature>
<dbReference type="Proteomes" id="UP000474567">
    <property type="component" value="Unassembled WGS sequence"/>
</dbReference>
<name>A0ABM8KJM7_9FLAO</name>
<evidence type="ECO:0000313" key="2">
    <source>
        <dbReference type="EMBL" id="CAA9199286.1"/>
    </source>
</evidence>
<gene>
    <name evidence="2" type="ORF">FLACOL7796_02653</name>
</gene>
<feature type="compositionally biased region" description="Basic and acidic residues" evidence="1">
    <location>
        <begin position="1"/>
        <end position="15"/>
    </location>
</feature>
<dbReference type="EMBL" id="CADCST010000086">
    <property type="protein sequence ID" value="CAA9199286.1"/>
    <property type="molecule type" value="Genomic_DNA"/>
</dbReference>
<reference evidence="2 3" key="1">
    <citation type="submission" date="2020-02" db="EMBL/GenBank/DDBJ databases">
        <authorList>
            <person name="Criscuolo A."/>
        </authorList>
    </citation>
    <scope>NUCLEOTIDE SEQUENCE [LARGE SCALE GENOMIC DNA]</scope>
    <source>
        <strain evidence="2">CECT7796</strain>
    </source>
</reference>
<proteinExistence type="predicted"/>
<protein>
    <recommendedName>
        <fullName evidence="4">Bacteriocin-type signal sequence</fullName>
    </recommendedName>
</protein>
<feature type="region of interest" description="Disordered" evidence="1">
    <location>
        <begin position="1"/>
        <end position="44"/>
    </location>
</feature>
<evidence type="ECO:0000313" key="3">
    <source>
        <dbReference type="Proteomes" id="UP000474567"/>
    </source>
</evidence>
<sequence>MTNKEAKDLRLEKTTNLKSLSKNQLETIVGGPETSRGTHTKVGD</sequence>